<feature type="compositionally biased region" description="Polar residues" evidence="1">
    <location>
        <begin position="63"/>
        <end position="73"/>
    </location>
</feature>
<name>A0A821IWW7_9BILA</name>
<organism evidence="3 4">
    <name type="scientific">Rotaria socialis</name>
    <dbReference type="NCBI Taxonomy" id="392032"/>
    <lineage>
        <taxon>Eukaryota</taxon>
        <taxon>Metazoa</taxon>
        <taxon>Spiralia</taxon>
        <taxon>Gnathifera</taxon>
        <taxon>Rotifera</taxon>
        <taxon>Eurotatoria</taxon>
        <taxon>Bdelloidea</taxon>
        <taxon>Philodinida</taxon>
        <taxon>Philodinidae</taxon>
        <taxon>Rotaria</taxon>
    </lineage>
</organism>
<comment type="caution">
    <text evidence="3">The sequence shown here is derived from an EMBL/GenBank/DDBJ whole genome shotgun (WGS) entry which is preliminary data.</text>
</comment>
<accession>A0A821IWW7</accession>
<evidence type="ECO:0000313" key="4">
    <source>
        <dbReference type="Proteomes" id="UP000663862"/>
    </source>
</evidence>
<keyword evidence="2" id="KW-0812">Transmembrane</keyword>
<feature type="non-terminal residue" evidence="3">
    <location>
        <position position="82"/>
    </location>
</feature>
<keyword evidence="2" id="KW-1133">Transmembrane helix</keyword>
<dbReference type="Proteomes" id="UP000663862">
    <property type="component" value="Unassembled WGS sequence"/>
</dbReference>
<evidence type="ECO:0000256" key="1">
    <source>
        <dbReference type="SAM" id="MobiDB-lite"/>
    </source>
</evidence>
<gene>
    <name evidence="3" type="ORF">TSG867_LOCUS33628</name>
</gene>
<proteinExistence type="predicted"/>
<protein>
    <submittedName>
        <fullName evidence="3">Uncharacterized protein</fullName>
    </submittedName>
</protein>
<sequence>MVRRKSKLSTFRWFYNAIAFILGIVPELSPIRRLPTKRYNRRINITRHNKHTKAPTRRKCLQIDSNQSTSAKTNDIGGRISE</sequence>
<evidence type="ECO:0000313" key="3">
    <source>
        <dbReference type="EMBL" id="CAF4708465.1"/>
    </source>
</evidence>
<dbReference type="AlphaFoldDB" id="A0A821IWW7"/>
<dbReference type="EMBL" id="CAJOBQ010011137">
    <property type="protein sequence ID" value="CAF4708465.1"/>
    <property type="molecule type" value="Genomic_DNA"/>
</dbReference>
<keyword evidence="2" id="KW-0472">Membrane</keyword>
<reference evidence="3" key="1">
    <citation type="submission" date="2021-02" db="EMBL/GenBank/DDBJ databases">
        <authorList>
            <person name="Nowell W R."/>
        </authorList>
    </citation>
    <scope>NUCLEOTIDE SEQUENCE</scope>
</reference>
<evidence type="ECO:0000256" key="2">
    <source>
        <dbReference type="SAM" id="Phobius"/>
    </source>
</evidence>
<feature type="transmembrane region" description="Helical" evidence="2">
    <location>
        <begin position="13"/>
        <end position="31"/>
    </location>
</feature>
<feature type="region of interest" description="Disordered" evidence="1">
    <location>
        <begin position="63"/>
        <end position="82"/>
    </location>
</feature>